<name>A0ABN9R2W3_9DINO</name>
<evidence type="ECO:0000313" key="2">
    <source>
        <dbReference type="EMBL" id="CAK0813062.1"/>
    </source>
</evidence>
<feature type="compositionally biased region" description="Gly residues" evidence="1">
    <location>
        <begin position="60"/>
        <end position="69"/>
    </location>
</feature>
<evidence type="ECO:0000313" key="3">
    <source>
        <dbReference type="Proteomes" id="UP001189429"/>
    </source>
</evidence>
<evidence type="ECO:0000256" key="1">
    <source>
        <dbReference type="SAM" id="MobiDB-lite"/>
    </source>
</evidence>
<protein>
    <submittedName>
        <fullName evidence="2">Uncharacterized protein</fullName>
    </submittedName>
</protein>
<proteinExistence type="predicted"/>
<feature type="region of interest" description="Disordered" evidence="1">
    <location>
        <begin position="208"/>
        <end position="237"/>
    </location>
</feature>
<sequence length="237" mass="25202">GAAAAGDGAAAVRAPRGRGGGARRPRGRGGGAHREGARQRRRRGPGGPQGAGELLRGDRAGGGAAGGRPGTLRLEGTKAQIAAARSMVEQKVVMALGEKKAERMQKHVNSEVLERKRNETGADAAKAGVKGLSDFVQKWELKNVMARKLSRLDAMLQRYLIRHFEPQKAKPANALRAYVVALLRHPQRWRLEALYEDGELDGEVCETTPVGPSGAVVGRQASAGEEVERALGQTKDP</sequence>
<dbReference type="Proteomes" id="UP001189429">
    <property type="component" value="Unassembled WGS sequence"/>
</dbReference>
<feature type="non-terminal residue" evidence="2">
    <location>
        <position position="237"/>
    </location>
</feature>
<reference evidence="2" key="1">
    <citation type="submission" date="2023-10" db="EMBL/GenBank/DDBJ databases">
        <authorList>
            <person name="Chen Y."/>
            <person name="Shah S."/>
            <person name="Dougan E. K."/>
            <person name="Thang M."/>
            <person name="Chan C."/>
        </authorList>
    </citation>
    <scope>NUCLEOTIDE SEQUENCE [LARGE SCALE GENOMIC DNA]</scope>
</reference>
<feature type="compositionally biased region" description="Low complexity" evidence="1">
    <location>
        <begin position="1"/>
        <end position="14"/>
    </location>
</feature>
<keyword evidence="3" id="KW-1185">Reference proteome</keyword>
<accession>A0ABN9R2W3</accession>
<feature type="region of interest" description="Disordered" evidence="1">
    <location>
        <begin position="1"/>
        <end position="72"/>
    </location>
</feature>
<feature type="non-terminal residue" evidence="2">
    <location>
        <position position="1"/>
    </location>
</feature>
<organism evidence="2 3">
    <name type="scientific">Prorocentrum cordatum</name>
    <dbReference type="NCBI Taxonomy" id="2364126"/>
    <lineage>
        <taxon>Eukaryota</taxon>
        <taxon>Sar</taxon>
        <taxon>Alveolata</taxon>
        <taxon>Dinophyceae</taxon>
        <taxon>Prorocentrales</taxon>
        <taxon>Prorocentraceae</taxon>
        <taxon>Prorocentrum</taxon>
    </lineage>
</organism>
<dbReference type="EMBL" id="CAUYUJ010005285">
    <property type="protein sequence ID" value="CAK0813062.1"/>
    <property type="molecule type" value="Genomic_DNA"/>
</dbReference>
<gene>
    <name evidence="2" type="ORF">PCOR1329_LOCUS17123</name>
</gene>
<comment type="caution">
    <text evidence="2">The sequence shown here is derived from an EMBL/GenBank/DDBJ whole genome shotgun (WGS) entry which is preliminary data.</text>
</comment>